<keyword evidence="4" id="KW-1185">Reference proteome</keyword>
<feature type="region of interest" description="Disordered" evidence="1">
    <location>
        <begin position="18"/>
        <end position="38"/>
    </location>
</feature>
<feature type="domain" description="Spi protease inhibitor" evidence="2">
    <location>
        <begin position="34"/>
        <end position="124"/>
    </location>
</feature>
<gene>
    <name evidence="3" type="ORF">HMPREF0653_02591</name>
</gene>
<dbReference type="RefSeq" id="WP_021668666.1">
    <property type="nucleotide sequence ID" value="NZ_BAIS01000033.1"/>
</dbReference>
<evidence type="ECO:0000256" key="1">
    <source>
        <dbReference type="SAM" id="MobiDB-lite"/>
    </source>
</evidence>
<organism evidence="3 4">
    <name type="scientific">Prevotella disiens JCM 6334 = ATCC 29426</name>
    <dbReference type="NCBI Taxonomy" id="1235811"/>
    <lineage>
        <taxon>Bacteria</taxon>
        <taxon>Pseudomonadati</taxon>
        <taxon>Bacteroidota</taxon>
        <taxon>Bacteroidia</taxon>
        <taxon>Bacteroidales</taxon>
        <taxon>Prevotellaceae</taxon>
        <taxon>Prevotella</taxon>
    </lineage>
</organism>
<evidence type="ECO:0000313" key="3">
    <source>
        <dbReference type="EMBL" id="ERJ71019.1"/>
    </source>
</evidence>
<accession>A0ABN0NNT0</accession>
<dbReference type="Pfam" id="PF13734">
    <property type="entry name" value="Inhibitor_I69"/>
    <property type="match status" value="1"/>
</dbReference>
<dbReference type="InterPro" id="IPR025896">
    <property type="entry name" value="Spi_Prtas-inh"/>
</dbReference>
<evidence type="ECO:0000259" key="2">
    <source>
        <dbReference type="Pfam" id="PF13734"/>
    </source>
</evidence>
<dbReference type="GeneID" id="91082792"/>
<dbReference type="SUPFAM" id="SSF54001">
    <property type="entry name" value="Cysteine proteinases"/>
    <property type="match status" value="1"/>
</dbReference>
<dbReference type="Gene3D" id="3.90.70.50">
    <property type="entry name" value="Peptidase C10, streptopain"/>
    <property type="match status" value="2"/>
</dbReference>
<dbReference type="Proteomes" id="UP000016660">
    <property type="component" value="Unassembled WGS sequence"/>
</dbReference>
<evidence type="ECO:0000313" key="4">
    <source>
        <dbReference type="Proteomes" id="UP000016660"/>
    </source>
</evidence>
<comment type="caution">
    <text evidence="3">The sequence shown here is derived from an EMBL/GenBank/DDBJ whole genome shotgun (WGS) entry which is preliminary data.</text>
</comment>
<sequence length="464" mass="52918">MSTIVSCQQDETMLQQSVKEMQTSETKSSPFTRTPSEAQSAVREFLSNSISTRSSKDTRSIEQVIDLERNPKTRTNDFLNTFAEKFYVITFKNKQGYAIVSKDNRTFPLYAILDSGEFKETDLYNNETLRSRIVGMVRGSNMEINDFNNTIRESLPQNTTRGHKGYPGENTENAINNMLRDGWAMQRQTGIRLTTNWTQHVDGDNFYFNANGVPYAIAYFNKGINNISANISISLRSTAGKATAFGCTPVAFGQVMYALRNFPGFKDLKYSNGEKVLWENMENSEYWRIERKRFLGWFAANCKPTYLKKGTMVFNINATKFLRKIIGGNIESRYDNCIVGDGDFDGYGWSEDKKVARDFFSHPNAFVIMTASAGSLNYNTFVIDGMVEFTKRIKGSGFLGTGLFKKWRNGIRHLYHVNAGWGGLSNGYYLYVQNVNDEFKYTGSNDAMDYRSKVAYLILWPRNN</sequence>
<reference evidence="3 4" key="1">
    <citation type="submission" date="2013-06" db="EMBL/GenBank/DDBJ databases">
        <authorList>
            <person name="Weinstock G."/>
            <person name="Sodergren E."/>
            <person name="Lobos E.A."/>
            <person name="Fulton L."/>
            <person name="Fulton R."/>
            <person name="Courtney L."/>
            <person name="Fronick C."/>
            <person name="O'Laughlin M."/>
            <person name="Godfrey J."/>
            <person name="Wilson R.M."/>
            <person name="Miner T."/>
            <person name="Farmer C."/>
            <person name="Delehaunty K."/>
            <person name="Cordes M."/>
            <person name="Minx P."/>
            <person name="Tomlinson C."/>
            <person name="Chen J."/>
            <person name="Wollam A."/>
            <person name="Pepin K.H."/>
            <person name="Bhonagiri V."/>
            <person name="Zhang X."/>
            <person name="Warren W."/>
            <person name="Mitreva M."/>
            <person name="Mardis E.R."/>
            <person name="Wilson R.K."/>
        </authorList>
    </citation>
    <scope>NUCLEOTIDE SEQUENCE [LARGE SCALE GENOMIC DNA]</scope>
    <source>
        <strain evidence="3 4">ATCC 29426</strain>
    </source>
</reference>
<dbReference type="InterPro" id="IPR038765">
    <property type="entry name" value="Papain-like_cys_pep_sf"/>
</dbReference>
<dbReference type="InterPro" id="IPR044934">
    <property type="entry name" value="Streptopain_sf"/>
</dbReference>
<dbReference type="EMBL" id="AWUY01000292">
    <property type="protein sequence ID" value="ERJ71019.1"/>
    <property type="molecule type" value="Genomic_DNA"/>
</dbReference>
<proteinExistence type="predicted"/>
<protein>
    <recommendedName>
        <fullName evidence="2">Spi protease inhibitor domain-containing protein</fullName>
    </recommendedName>
</protein>
<name>A0ABN0NNT0_9BACT</name>